<evidence type="ECO:0000259" key="3">
    <source>
        <dbReference type="SMART" id="SM00235"/>
    </source>
</evidence>
<feature type="domain" description="Peptidase metallopeptidase" evidence="3">
    <location>
        <begin position="117"/>
        <end position="289"/>
    </location>
</feature>
<dbReference type="RefSeq" id="WP_151843819.1">
    <property type="nucleotide sequence ID" value="NZ_WBZJ01000001.1"/>
</dbReference>
<proteinExistence type="predicted"/>
<evidence type="ECO:0000256" key="1">
    <source>
        <dbReference type="SAM" id="MobiDB-lite"/>
    </source>
</evidence>
<feature type="compositionally biased region" description="Low complexity" evidence="1">
    <location>
        <begin position="52"/>
        <end position="70"/>
    </location>
</feature>
<dbReference type="EMBL" id="WBZJ01000001">
    <property type="protein sequence ID" value="KAB3522995.1"/>
    <property type="molecule type" value="Genomic_DNA"/>
</dbReference>
<feature type="transmembrane region" description="Helical" evidence="2">
    <location>
        <begin position="27"/>
        <end position="45"/>
    </location>
</feature>
<accession>A0ABQ6VFC7</accession>
<name>A0ABQ6VFC7_9CORY</name>
<keyword evidence="5" id="KW-1185">Reference proteome</keyword>
<gene>
    <name evidence="4" type="ORF">F8377_02190</name>
</gene>
<feature type="region of interest" description="Disordered" evidence="1">
    <location>
        <begin position="281"/>
        <end position="308"/>
    </location>
</feature>
<feature type="region of interest" description="Disordered" evidence="1">
    <location>
        <begin position="1"/>
        <end position="22"/>
    </location>
</feature>
<organism evidence="4 5">
    <name type="scientific">Corynebacterium zhongnanshanii</name>
    <dbReference type="NCBI Taxonomy" id="2768834"/>
    <lineage>
        <taxon>Bacteria</taxon>
        <taxon>Bacillati</taxon>
        <taxon>Actinomycetota</taxon>
        <taxon>Actinomycetes</taxon>
        <taxon>Mycobacteriales</taxon>
        <taxon>Corynebacteriaceae</taxon>
        <taxon>Corynebacterium</taxon>
    </lineage>
</organism>
<evidence type="ECO:0000313" key="5">
    <source>
        <dbReference type="Proteomes" id="UP000436181"/>
    </source>
</evidence>
<keyword evidence="2" id="KW-0812">Transmembrane</keyword>
<keyword evidence="2" id="KW-1133">Transmembrane helix</keyword>
<keyword evidence="2" id="KW-0472">Membrane</keyword>
<dbReference type="InterPro" id="IPR022603">
    <property type="entry name" value="DUF3152"/>
</dbReference>
<dbReference type="Pfam" id="PF11350">
    <property type="entry name" value="DUF3152"/>
    <property type="match status" value="1"/>
</dbReference>
<dbReference type="Proteomes" id="UP000436181">
    <property type="component" value="Unassembled WGS sequence"/>
</dbReference>
<evidence type="ECO:0000313" key="4">
    <source>
        <dbReference type="EMBL" id="KAB3522995.1"/>
    </source>
</evidence>
<protein>
    <submittedName>
        <fullName evidence="4">DUF3152 domain-containing protein</fullName>
    </submittedName>
</protein>
<reference evidence="4 5" key="1">
    <citation type="submission" date="2019-10" db="EMBL/GenBank/DDBJ databases">
        <title>Corynebacterium sp novel species isolated from the respiratory tract of Marmot.</title>
        <authorList>
            <person name="Zhang G."/>
        </authorList>
    </citation>
    <scope>NUCLEOTIDE SEQUENCE [LARGE SCALE GENOMIC DNA]</scope>
    <source>
        <strain evidence="4 5">336</strain>
    </source>
</reference>
<feature type="region of interest" description="Disordered" evidence="1">
    <location>
        <begin position="51"/>
        <end position="114"/>
    </location>
</feature>
<evidence type="ECO:0000256" key="2">
    <source>
        <dbReference type="SAM" id="Phobius"/>
    </source>
</evidence>
<comment type="caution">
    <text evidence="4">The sequence shown here is derived from an EMBL/GenBank/DDBJ whole genome shotgun (WGS) entry which is preliminary data.</text>
</comment>
<sequence length="308" mass="33287">MASHQRYDLPQPHSHPAPKEPGRGVKAVLLGAFVVVTALILVTVLREGGQDGVQDGAVVGDTAMSGSAEGESGGSGPIPQSIFDDLRVGELPPGGPFSTKGSQKYRTVGTPGERAGTGTKHKYTYVVEVEDTIDAATYGGDDAFAAIIDATLANPKSWIADKAFSFQHVDAKKVKNPDYRFQLSSTDTTHELCGNSYKLETSCFYRIGNRVVINQARWVRGAAPFHGDLGSYRQYVINHELGHGIGYAAHTPCDKDGALAPIMMQQTLSMRNSELYKINPEESYKNNGDTCRPNPWPYPSGKVTDVKQ</sequence>
<dbReference type="InterPro" id="IPR006026">
    <property type="entry name" value="Peptidase_Metallo"/>
</dbReference>
<dbReference type="SMART" id="SM00235">
    <property type="entry name" value="ZnMc"/>
    <property type="match status" value="1"/>
</dbReference>
<dbReference type="SUPFAM" id="SSF55486">
    <property type="entry name" value="Metalloproteases ('zincins'), catalytic domain"/>
    <property type="match status" value="1"/>
</dbReference>